<organism evidence="1 2">
    <name type="scientific">Melittangium boletus DSM 14713</name>
    <dbReference type="NCBI Taxonomy" id="1294270"/>
    <lineage>
        <taxon>Bacteria</taxon>
        <taxon>Pseudomonadati</taxon>
        <taxon>Myxococcota</taxon>
        <taxon>Myxococcia</taxon>
        <taxon>Myxococcales</taxon>
        <taxon>Cystobacterineae</taxon>
        <taxon>Archangiaceae</taxon>
        <taxon>Melittangium</taxon>
    </lineage>
</organism>
<evidence type="ECO:0000313" key="1">
    <source>
        <dbReference type="EMBL" id="ATB26969.1"/>
    </source>
</evidence>
<sequence length="82" mass="8828">MAKDDTVENRVYLFESLASSYVAAASEALSSDDDAVRARALRALADLAFVSCVVADTGHLSAEQVRERLLGTPEDGKAKKRK</sequence>
<name>A0A286NV62_9BACT</name>
<protein>
    <submittedName>
        <fullName evidence="1">Uncharacterized protein</fullName>
    </submittedName>
</protein>
<proteinExistence type="predicted"/>
<reference evidence="1 2" key="1">
    <citation type="submission" date="2017-06" db="EMBL/GenBank/DDBJ databases">
        <authorList>
            <person name="Kim H.J."/>
            <person name="Triplett B.A."/>
        </authorList>
    </citation>
    <scope>NUCLEOTIDE SEQUENCE [LARGE SCALE GENOMIC DNA]</scope>
    <source>
        <strain evidence="1 2">DSM 14713</strain>
    </source>
</reference>
<dbReference type="Proteomes" id="UP000217289">
    <property type="component" value="Chromosome"/>
</dbReference>
<gene>
    <name evidence="1" type="ORF">MEBOL_000404</name>
</gene>
<accession>A0A286NV62</accession>
<dbReference type="OrthoDB" id="5383284at2"/>
<dbReference type="AlphaFoldDB" id="A0A286NV62"/>
<keyword evidence="2" id="KW-1185">Reference proteome</keyword>
<evidence type="ECO:0000313" key="2">
    <source>
        <dbReference type="Proteomes" id="UP000217289"/>
    </source>
</evidence>
<dbReference type="EMBL" id="CP022163">
    <property type="protein sequence ID" value="ATB26969.1"/>
    <property type="molecule type" value="Genomic_DNA"/>
</dbReference>
<dbReference type="RefSeq" id="WP_095975838.1">
    <property type="nucleotide sequence ID" value="NZ_CP022163.1"/>
</dbReference>
<dbReference type="KEGG" id="mbd:MEBOL_000404"/>